<dbReference type="Pfam" id="PF23598">
    <property type="entry name" value="LRR_14"/>
    <property type="match status" value="1"/>
</dbReference>
<dbReference type="Proteomes" id="UP000737018">
    <property type="component" value="Unassembled WGS sequence"/>
</dbReference>
<dbReference type="Gene3D" id="1.10.10.10">
    <property type="entry name" value="Winged helix-like DNA-binding domain superfamily/Winged helix DNA-binding domain"/>
    <property type="match status" value="1"/>
</dbReference>
<feature type="domain" description="AAA+ ATPase" evidence="6">
    <location>
        <begin position="711"/>
        <end position="852"/>
    </location>
</feature>
<keyword evidence="8" id="KW-1185">Reference proteome</keyword>
<dbReference type="InterPro" id="IPR044974">
    <property type="entry name" value="Disease_R_plants"/>
</dbReference>
<dbReference type="InterPro" id="IPR041118">
    <property type="entry name" value="Rx_N"/>
</dbReference>
<dbReference type="PANTHER" id="PTHR23155">
    <property type="entry name" value="DISEASE RESISTANCE PROTEIN RP"/>
    <property type="match status" value="1"/>
</dbReference>
<dbReference type="FunFam" id="3.40.50.300:FF:001091">
    <property type="entry name" value="Probable disease resistance protein At1g61300"/>
    <property type="match status" value="1"/>
</dbReference>
<comment type="caution">
    <text evidence="7">The sequence shown here is derived from an EMBL/GenBank/DDBJ whole genome shotgun (WGS) entry which is preliminary data.</text>
</comment>
<feature type="region of interest" description="Disordered" evidence="5">
    <location>
        <begin position="528"/>
        <end position="556"/>
    </location>
</feature>
<keyword evidence="3" id="KW-0611">Plant defense</keyword>
<dbReference type="InterPro" id="IPR032675">
    <property type="entry name" value="LRR_dom_sf"/>
</dbReference>
<feature type="coiled-coil region" evidence="4">
    <location>
        <begin position="583"/>
        <end position="621"/>
    </location>
</feature>
<keyword evidence="2" id="KW-0547">Nucleotide-binding</keyword>
<dbReference type="Gene3D" id="1.10.8.430">
    <property type="entry name" value="Helical domain of apoptotic protease-activating factors"/>
    <property type="match status" value="1"/>
</dbReference>
<dbReference type="GO" id="GO:0098542">
    <property type="term" value="P:defense response to other organism"/>
    <property type="evidence" value="ECO:0007669"/>
    <property type="project" value="TreeGrafter"/>
</dbReference>
<dbReference type="Gene3D" id="3.40.50.300">
    <property type="entry name" value="P-loop containing nucleotide triphosphate hydrolases"/>
    <property type="match status" value="1"/>
</dbReference>
<evidence type="ECO:0000256" key="2">
    <source>
        <dbReference type="ARBA" id="ARBA00022741"/>
    </source>
</evidence>
<dbReference type="InterPro" id="IPR027417">
    <property type="entry name" value="P-loop_NTPase"/>
</dbReference>
<dbReference type="InterPro" id="IPR058922">
    <property type="entry name" value="WHD_DRP"/>
</dbReference>
<proteinExistence type="predicted"/>
<dbReference type="InterPro" id="IPR002182">
    <property type="entry name" value="NB-ARC"/>
</dbReference>
<dbReference type="SMART" id="SM00382">
    <property type="entry name" value="AAA"/>
    <property type="match status" value="1"/>
</dbReference>
<reference evidence="7" key="1">
    <citation type="submission" date="2020-03" db="EMBL/GenBank/DDBJ databases">
        <title>Castanea mollissima Vanexum genome sequencing.</title>
        <authorList>
            <person name="Staton M."/>
        </authorList>
    </citation>
    <scope>NUCLEOTIDE SEQUENCE</scope>
    <source>
        <tissue evidence="7">Leaf</tissue>
    </source>
</reference>
<evidence type="ECO:0000259" key="6">
    <source>
        <dbReference type="SMART" id="SM00382"/>
    </source>
</evidence>
<dbReference type="EMBL" id="JRKL02004915">
    <property type="protein sequence ID" value="KAF3951489.1"/>
    <property type="molecule type" value="Genomic_DNA"/>
</dbReference>
<dbReference type="GO" id="GO:0043531">
    <property type="term" value="F:ADP binding"/>
    <property type="evidence" value="ECO:0007669"/>
    <property type="project" value="InterPro"/>
</dbReference>
<dbReference type="InterPro" id="IPR042197">
    <property type="entry name" value="Apaf_helical"/>
</dbReference>
<dbReference type="InterPro" id="IPR055414">
    <property type="entry name" value="LRR_R13L4/SHOC2-like"/>
</dbReference>
<gene>
    <name evidence="7" type="ORF">CMV_022861</name>
</gene>
<dbReference type="SUPFAM" id="SSF52058">
    <property type="entry name" value="L domain-like"/>
    <property type="match status" value="1"/>
</dbReference>
<sequence length="1448" mass="166299">MGEVVVVRVIDLLIDELDERRQLKLQLQLGLLERELRLMLAVLDYIESLEGPSQDMNRWAEDARAVVRSAEDMIDSFMISTAKRSRAKVLKRFALFFNHIFLRFKLSPKVKRLMLRINDLSKEGEVFNITTDGGGAQALHKYQGGAKDKAPPMRFLKTSVKRECAGFVVTCLCCLCLPIPFPCNPILSVPCYCLFIVGERTTPRIYHLLFKVRKQILNVRKECEVTSISSREPNTIISSLLEQIDIVLSPRYLFYSSATREVKQVRQYVKCIDDLVKDVESVRELDEREIVWLEWVREICLPAKDFLTSFVSKREQKIKRFAKLKAPTFIGADSELRKKMKVIRSRIQYAYGRRWIYGMVESDEIEGLQPSKAFELESIWRDLRLMSALVKDVKGMKGKGERVKVWLEKMGDLALEIDALNTQIQGHQEKMKGGLGGELRVLSSTAEKIERISSKFHAMSEMKSTYDIGTFEGKRGQISPSDIIVEDDDNNLEEAETGSSQQHTKTGRYVREVAVTESSLTKASINIGPSTSETVEKPHATDSTEIPPTSSLQKDKKRDIEQVELMEGELKLIYAFLKDVEAIEESDARLKFWEEEMRSIAQEAEAIIGKYKNNMRVEEKRFFTRLASKPKNLKADSKVVKKISKIKKKIQVVTERRISYGIVHVEASNSMTHKIHQRRPPSQYSEESDIIGFEDHVYEITERLVTVDEPRHCVISIVGMEGSGKTTLAKSIYNKNVIHFSTCAWVSISEKSSAEEILQDIRKQVIGSYQEPKGKRSLKEELKQMLQNFLREKRYLIVLDNIAMAGVWNDLKDAFPDESDGSRIVITTRDMAVDPHADSRIFQYKLHLRSIDESWTLFTNTLRKEVPQELEKLGREIVMRCGGLPQPIVKMGKLLSEKVATNVEWSSVLNELKGETVPWLEISSKVSRDLPLELKGCLYYFLLFPEDFEIPIRRLIALWVAEGFLRLGRGDKSPEHFAERCLMELIDRNMIQVTEKKPNGKVRTCCLPGALRKLLSKAVEDKVLKGQVNTASKSSSSLQQNRWIVDHYNNTEPSSTIVNHIHGDNINNATLQAEYEKALSFMSFDYREGSQSGEDIGNFLQRCISYRCFLLLRVLDLERVFRPQLPKVLSKLALLRYLGLRWTYLESLPSSIRNLLKLQTLDVKHTYISTLPRSIWKMQHLRHLYLNESYRSRFGPQPRGVSLTDLQTLWGAFVDEKSPVKDGLDTLINLRKLGLACRCMSNQKNEMSLQLEAVAGWIQKLEHLQSLRLKSHDENNQPWCLDLPSLLDHTNLSSINLLGRLRTPSVISKFPENLIEITLSASALSEDPMQKLDKLPKLRILQLFSESYVENNMCCPENSFPQLRILRLWKLEGLEDWIVQEGALPRLRVLQIRSCSRLHKLPDVLQHVKTLQELKLSNMPTKFTERIKDCHSEDWGKIAHVRHVSIEP</sequence>
<dbReference type="Pfam" id="PF23559">
    <property type="entry name" value="WHD_DRP"/>
    <property type="match status" value="1"/>
</dbReference>
<dbReference type="OrthoDB" id="1432787at2759"/>
<evidence type="ECO:0000256" key="4">
    <source>
        <dbReference type="SAM" id="Coils"/>
    </source>
</evidence>
<organism evidence="7 8">
    <name type="scientific">Castanea mollissima</name>
    <name type="common">Chinese chestnut</name>
    <dbReference type="NCBI Taxonomy" id="60419"/>
    <lineage>
        <taxon>Eukaryota</taxon>
        <taxon>Viridiplantae</taxon>
        <taxon>Streptophyta</taxon>
        <taxon>Embryophyta</taxon>
        <taxon>Tracheophyta</taxon>
        <taxon>Spermatophyta</taxon>
        <taxon>Magnoliopsida</taxon>
        <taxon>eudicotyledons</taxon>
        <taxon>Gunneridae</taxon>
        <taxon>Pentapetalae</taxon>
        <taxon>rosids</taxon>
        <taxon>fabids</taxon>
        <taxon>Fagales</taxon>
        <taxon>Fagaceae</taxon>
        <taxon>Castanea</taxon>
    </lineage>
</organism>
<feature type="compositionally biased region" description="Polar residues" evidence="5">
    <location>
        <begin position="543"/>
        <end position="552"/>
    </location>
</feature>
<evidence type="ECO:0000313" key="8">
    <source>
        <dbReference type="Proteomes" id="UP000737018"/>
    </source>
</evidence>
<protein>
    <recommendedName>
        <fullName evidence="6">AAA+ ATPase domain-containing protein</fullName>
    </recommendedName>
</protein>
<dbReference type="PANTHER" id="PTHR23155:SF955">
    <property type="entry name" value="AAA+ ATPASE DOMAIN-CONTAINING PROTEIN"/>
    <property type="match status" value="1"/>
</dbReference>
<accession>A0A8J4QQI1</accession>
<dbReference type="InterPro" id="IPR003593">
    <property type="entry name" value="AAA+_ATPase"/>
</dbReference>
<dbReference type="Pfam" id="PF18052">
    <property type="entry name" value="Rx_N"/>
    <property type="match status" value="2"/>
</dbReference>
<dbReference type="Pfam" id="PF00931">
    <property type="entry name" value="NB-ARC"/>
    <property type="match status" value="1"/>
</dbReference>
<keyword evidence="4" id="KW-0175">Coiled coil</keyword>
<dbReference type="Gene3D" id="1.20.5.4130">
    <property type="match status" value="2"/>
</dbReference>
<evidence type="ECO:0000256" key="1">
    <source>
        <dbReference type="ARBA" id="ARBA00022737"/>
    </source>
</evidence>
<evidence type="ECO:0000256" key="3">
    <source>
        <dbReference type="ARBA" id="ARBA00022821"/>
    </source>
</evidence>
<dbReference type="SUPFAM" id="SSF52540">
    <property type="entry name" value="P-loop containing nucleoside triphosphate hydrolases"/>
    <property type="match status" value="1"/>
</dbReference>
<dbReference type="PRINTS" id="PR00364">
    <property type="entry name" value="DISEASERSIST"/>
</dbReference>
<name>A0A8J4QQI1_9ROSI</name>
<dbReference type="Gene3D" id="3.80.10.10">
    <property type="entry name" value="Ribonuclease Inhibitor"/>
    <property type="match status" value="1"/>
</dbReference>
<evidence type="ECO:0000256" key="5">
    <source>
        <dbReference type="SAM" id="MobiDB-lite"/>
    </source>
</evidence>
<dbReference type="InterPro" id="IPR036388">
    <property type="entry name" value="WH-like_DNA-bd_sf"/>
</dbReference>
<keyword evidence="1" id="KW-0677">Repeat</keyword>
<evidence type="ECO:0000313" key="7">
    <source>
        <dbReference type="EMBL" id="KAF3951489.1"/>
    </source>
</evidence>